<keyword evidence="3" id="KW-1185">Reference proteome</keyword>
<comment type="caution">
    <text evidence="2">The sequence shown here is derived from an EMBL/GenBank/DDBJ whole genome shotgun (WGS) entry which is preliminary data.</text>
</comment>
<evidence type="ECO:0000313" key="2">
    <source>
        <dbReference type="EMBL" id="KAK1129449.1"/>
    </source>
</evidence>
<name>A0AA40KQV9_9HYME</name>
<reference evidence="2" key="1">
    <citation type="submission" date="2021-10" db="EMBL/GenBank/DDBJ databases">
        <title>Melipona bicolor Genome sequencing and assembly.</title>
        <authorList>
            <person name="Araujo N.S."/>
            <person name="Arias M.C."/>
        </authorList>
    </citation>
    <scope>NUCLEOTIDE SEQUENCE</scope>
    <source>
        <strain evidence="2">USP_2M_L1-L4_2017</strain>
        <tissue evidence="2">Whole body</tissue>
    </source>
</reference>
<dbReference type="Proteomes" id="UP001177670">
    <property type="component" value="Unassembled WGS sequence"/>
</dbReference>
<accession>A0AA40KQV9</accession>
<feature type="region of interest" description="Disordered" evidence="1">
    <location>
        <begin position="61"/>
        <end position="87"/>
    </location>
</feature>
<organism evidence="2 3">
    <name type="scientific">Melipona bicolor</name>
    <dbReference type="NCBI Taxonomy" id="60889"/>
    <lineage>
        <taxon>Eukaryota</taxon>
        <taxon>Metazoa</taxon>
        <taxon>Ecdysozoa</taxon>
        <taxon>Arthropoda</taxon>
        <taxon>Hexapoda</taxon>
        <taxon>Insecta</taxon>
        <taxon>Pterygota</taxon>
        <taxon>Neoptera</taxon>
        <taxon>Endopterygota</taxon>
        <taxon>Hymenoptera</taxon>
        <taxon>Apocrita</taxon>
        <taxon>Aculeata</taxon>
        <taxon>Apoidea</taxon>
        <taxon>Anthophila</taxon>
        <taxon>Apidae</taxon>
        <taxon>Melipona</taxon>
    </lineage>
</organism>
<dbReference type="EMBL" id="JAHYIQ010000008">
    <property type="protein sequence ID" value="KAK1129449.1"/>
    <property type="molecule type" value="Genomic_DNA"/>
</dbReference>
<sequence length="87" mass="10128">MTNDKKRLNLREKGDEKESEGLNGERGEVRVRISDYGNPFGAQWCAAAYNTRTREHVCEGLEEEEEEDMENREILRRRAGRTRAGTR</sequence>
<feature type="region of interest" description="Disordered" evidence="1">
    <location>
        <begin position="1"/>
        <end position="27"/>
    </location>
</feature>
<dbReference type="AlphaFoldDB" id="A0AA40KQV9"/>
<feature type="compositionally biased region" description="Basic residues" evidence="1">
    <location>
        <begin position="77"/>
        <end position="87"/>
    </location>
</feature>
<proteinExistence type="predicted"/>
<gene>
    <name evidence="2" type="ORF">K0M31_019176</name>
</gene>
<protein>
    <submittedName>
        <fullName evidence="2">Uncharacterized protein</fullName>
    </submittedName>
</protein>
<evidence type="ECO:0000256" key="1">
    <source>
        <dbReference type="SAM" id="MobiDB-lite"/>
    </source>
</evidence>
<feature type="compositionally biased region" description="Acidic residues" evidence="1">
    <location>
        <begin position="61"/>
        <end position="70"/>
    </location>
</feature>
<evidence type="ECO:0000313" key="3">
    <source>
        <dbReference type="Proteomes" id="UP001177670"/>
    </source>
</evidence>